<accession>A0A158AJ13</accession>
<evidence type="ECO:0000256" key="2">
    <source>
        <dbReference type="PROSITE-ProRule" id="PRU00169"/>
    </source>
</evidence>
<evidence type="ECO:0000259" key="3">
    <source>
        <dbReference type="PROSITE" id="PS50110"/>
    </source>
</evidence>
<keyword evidence="5" id="KW-1185">Reference proteome</keyword>
<evidence type="ECO:0000313" key="4">
    <source>
        <dbReference type="EMBL" id="SAK57725.1"/>
    </source>
</evidence>
<evidence type="ECO:0000256" key="1">
    <source>
        <dbReference type="ARBA" id="ARBA00022553"/>
    </source>
</evidence>
<dbReference type="SMART" id="SM00448">
    <property type="entry name" value="REC"/>
    <property type="match status" value="1"/>
</dbReference>
<dbReference type="InterPro" id="IPR001789">
    <property type="entry name" value="Sig_transdc_resp-reg_receiver"/>
</dbReference>
<organism evidence="4 5">
    <name type="scientific">Caballeronia temeraria</name>
    <dbReference type="NCBI Taxonomy" id="1777137"/>
    <lineage>
        <taxon>Bacteria</taxon>
        <taxon>Pseudomonadati</taxon>
        <taxon>Pseudomonadota</taxon>
        <taxon>Betaproteobacteria</taxon>
        <taxon>Burkholderiales</taxon>
        <taxon>Burkholderiaceae</taxon>
        <taxon>Caballeronia</taxon>
    </lineage>
</organism>
<dbReference type="SUPFAM" id="SSF52172">
    <property type="entry name" value="CheY-like"/>
    <property type="match status" value="1"/>
</dbReference>
<dbReference type="EMBL" id="FCOI02000006">
    <property type="protein sequence ID" value="SAK57725.1"/>
    <property type="molecule type" value="Genomic_DNA"/>
</dbReference>
<evidence type="ECO:0000313" key="5">
    <source>
        <dbReference type="Proteomes" id="UP000054624"/>
    </source>
</evidence>
<dbReference type="Proteomes" id="UP000054624">
    <property type="component" value="Unassembled WGS sequence"/>
</dbReference>
<dbReference type="RefSeq" id="WP_061160359.1">
    <property type="nucleotide sequence ID" value="NZ_FCOI02000006.1"/>
</dbReference>
<dbReference type="InterPro" id="IPR050595">
    <property type="entry name" value="Bact_response_regulator"/>
</dbReference>
<sequence length="189" mass="20585">MRKPAERRSSLWTSYARAIDTGELRNGRCAGFGHPYKETSEVHILSTARSTPPLWTTRAFAPVTPPICVLIVDDDGDVADALQAVLEAEGFTARTADSTASLRLIGVWIPHVVVLDIEMPIQNGFDLSRSIRQIAHMRLVPIIAHTSLPEEDVMTEGVAAGMDAYCSKSNPPSVLLTLVRHMTPLLLGS</sequence>
<gene>
    <name evidence="4" type="ORF">AWB76_02502</name>
</gene>
<reference evidence="5" key="1">
    <citation type="submission" date="2016-01" db="EMBL/GenBank/DDBJ databases">
        <authorList>
            <person name="Peeters Charlotte."/>
        </authorList>
    </citation>
    <scope>NUCLEOTIDE SEQUENCE [LARGE SCALE GENOMIC DNA]</scope>
</reference>
<dbReference type="PANTHER" id="PTHR44591:SF3">
    <property type="entry name" value="RESPONSE REGULATORY DOMAIN-CONTAINING PROTEIN"/>
    <property type="match status" value="1"/>
</dbReference>
<feature type="domain" description="Response regulatory" evidence="3">
    <location>
        <begin position="68"/>
        <end position="183"/>
    </location>
</feature>
<feature type="modified residue" description="4-aspartylphosphate" evidence="2">
    <location>
        <position position="116"/>
    </location>
</feature>
<dbReference type="PANTHER" id="PTHR44591">
    <property type="entry name" value="STRESS RESPONSE REGULATOR PROTEIN 1"/>
    <property type="match status" value="1"/>
</dbReference>
<dbReference type="PROSITE" id="PS50110">
    <property type="entry name" value="RESPONSE_REGULATORY"/>
    <property type="match status" value="1"/>
</dbReference>
<dbReference type="Gene3D" id="3.40.50.2300">
    <property type="match status" value="1"/>
</dbReference>
<name>A0A158AJ13_9BURK</name>
<protein>
    <submittedName>
        <fullName evidence="4">Response regulator receiver protein</fullName>
    </submittedName>
</protein>
<dbReference type="GO" id="GO:0000160">
    <property type="term" value="P:phosphorelay signal transduction system"/>
    <property type="evidence" value="ECO:0007669"/>
    <property type="project" value="InterPro"/>
</dbReference>
<keyword evidence="1 2" id="KW-0597">Phosphoprotein</keyword>
<proteinExistence type="predicted"/>
<dbReference type="OrthoDB" id="9131863at2"/>
<dbReference type="STRING" id="1777137.AWB76_02502"/>
<dbReference type="AlphaFoldDB" id="A0A158AJ13"/>
<dbReference type="InterPro" id="IPR011006">
    <property type="entry name" value="CheY-like_superfamily"/>
</dbReference>
<dbReference type="Pfam" id="PF00072">
    <property type="entry name" value="Response_reg"/>
    <property type="match status" value="1"/>
</dbReference>